<dbReference type="GO" id="GO:0009697">
    <property type="term" value="P:salicylic acid biosynthetic process"/>
    <property type="evidence" value="ECO:0007669"/>
    <property type="project" value="TreeGrafter"/>
</dbReference>
<proteinExistence type="predicted"/>
<dbReference type="PANTHER" id="PTHR38041">
    <property type="entry name" value="CHORISMATE MUTASE"/>
    <property type="match status" value="1"/>
</dbReference>
<protein>
    <submittedName>
        <fullName evidence="3">Chorismate mutase</fullName>
        <ecNumber evidence="3">5.4.99.5</ecNumber>
    </submittedName>
</protein>
<dbReference type="Gene3D" id="1.20.59.10">
    <property type="entry name" value="Chorismate mutase"/>
    <property type="match status" value="1"/>
</dbReference>
<gene>
    <name evidence="3" type="ORF">LJ657_10310</name>
</gene>
<keyword evidence="1 3" id="KW-0413">Isomerase</keyword>
<dbReference type="RefSeq" id="WP_099928096.1">
    <property type="nucleotide sequence ID" value="NZ_JAJSBI010000004.1"/>
</dbReference>
<organism evidence="3 4">
    <name type="scientific">Streptomyces guryensis</name>
    <dbReference type="NCBI Taxonomy" id="2886947"/>
    <lineage>
        <taxon>Bacteria</taxon>
        <taxon>Bacillati</taxon>
        <taxon>Actinomycetota</taxon>
        <taxon>Actinomycetes</taxon>
        <taxon>Kitasatosporales</taxon>
        <taxon>Streptomycetaceae</taxon>
        <taxon>Streptomyces</taxon>
    </lineage>
</organism>
<dbReference type="EMBL" id="JAJSBI010000004">
    <property type="protein sequence ID" value="MCD9874060.1"/>
    <property type="molecule type" value="Genomic_DNA"/>
</dbReference>
<dbReference type="AlphaFoldDB" id="A0A9Q3VNG8"/>
<dbReference type="NCBIfam" id="TIGR01795">
    <property type="entry name" value="CM_mono_cladeE"/>
    <property type="match status" value="1"/>
</dbReference>
<dbReference type="SUPFAM" id="SSF48600">
    <property type="entry name" value="Chorismate mutase II"/>
    <property type="match status" value="1"/>
</dbReference>
<dbReference type="NCBIfam" id="NF006691">
    <property type="entry name" value="PRK09239.1"/>
    <property type="match status" value="1"/>
</dbReference>
<dbReference type="PANTHER" id="PTHR38041:SF1">
    <property type="entry name" value="CHORISMATE MUTASE"/>
    <property type="match status" value="1"/>
</dbReference>
<dbReference type="Proteomes" id="UP001108029">
    <property type="component" value="Unassembled WGS sequence"/>
</dbReference>
<comment type="caution">
    <text evidence="3">The sequence shown here is derived from an EMBL/GenBank/DDBJ whole genome shotgun (WGS) entry which is preliminary data.</text>
</comment>
<dbReference type="GO" id="GO:0004106">
    <property type="term" value="F:chorismate mutase activity"/>
    <property type="evidence" value="ECO:0007669"/>
    <property type="project" value="UniProtKB-EC"/>
</dbReference>
<evidence type="ECO:0000259" key="2">
    <source>
        <dbReference type="PROSITE" id="PS51168"/>
    </source>
</evidence>
<feature type="domain" description="Chorismate mutase" evidence="2">
    <location>
        <begin position="13"/>
        <end position="104"/>
    </location>
</feature>
<evidence type="ECO:0000313" key="4">
    <source>
        <dbReference type="Proteomes" id="UP001108029"/>
    </source>
</evidence>
<dbReference type="SMART" id="SM00830">
    <property type="entry name" value="CM_2"/>
    <property type="match status" value="1"/>
</dbReference>
<evidence type="ECO:0000256" key="1">
    <source>
        <dbReference type="ARBA" id="ARBA00023235"/>
    </source>
</evidence>
<reference evidence="3" key="1">
    <citation type="submission" date="2021-12" db="EMBL/GenBank/DDBJ databases">
        <authorList>
            <person name="Lee J.-H."/>
            <person name="Kim S.-B."/>
        </authorList>
    </citation>
    <scope>NUCLEOTIDE SEQUENCE</scope>
    <source>
        <strain evidence="3">NR30</strain>
    </source>
</reference>
<dbReference type="PROSITE" id="PS51168">
    <property type="entry name" value="CHORISMATE_MUT_2"/>
    <property type="match status" value="1"/>
</dbReference>
<evidence type="ECO:0000313" key="3">
    <source>
        <dbReference type="EMBL" id="MCD9874060.1"/>
    </source>
</evidence>
<dbReference type="EC" id="5.4.99.5" evidence="3"/>
<dbReference type="InterPro" id="IPR002701">
    <property type="entry name" value="CM_II_prokaryot"/>
</dbReference>
<dbReference type="InterPro" id="IPR010951">
    <property type="entry name" value="CM_bact"/>
</dbReference>
<dbReference type="InterPro" id="IPR036263">
    <property type="entry name" value="Chorismate_II_sf"/>
</dbReference>
<dbReference type="GO" id="GO:0046417">
    <property type="term" value="P:chorismate metabolic process"/>
    <property type="evidence" value="ECO:0007669"/>
    <property type="project" value="InterPro"/>
</dbReference>
<accession>A0A9Q3VNG8</accession>
<dbReference type="InterPro" id="IPR051331">
    <property type="entry name" value="Chorismate_mutase-related"/>
</dbReference>
<sequence length="116" mass="12846">MTTSNTGTRDVDPAVREELARLRDSIDNIDAAVIHMLAERFKATQQVGHLKAAHRLPPADPAREARQIERLRALAESAKLDPAFAEKFLNFIIAEVIRHHERIADDAVNGSAKTAN</sequence>
<name>A0A9Q3VNG8_9ACTN</name>
<keyword evidence="4" id="KW-1185">Reference proteome</keyword>
<dbReference type="Pfam" id="PF01817">
    <property type="entry name" value="CM_2"/>
    <property type="match status" value="1"/>
</dbReference>
<dbReference type="InterPro" id="IPR036979">
    <property type="entry name" value="CM_dom_sf"/>
</dbReference>